<sequence length="54" mass="6271">MQKVYSRLNLPLPYDPAVRGLRLNNIFRLVNYRVRTVGISQIRSTFSGEMELST</sequence>
<dbReference type="PANTHER" id="PTHR48471">
    <property type="entry name" value="DDE TNP4 DOMAIN-CONTAINING PROTEIN"/>
    <property type="match status" value="1"/>
</dbReference>
<dbReference type="EMBL" id="QXFY01001426">
    <property type="protein sequence ID" value="KAE9318112.1"/>
    <property type="molecule type" value="Genomic_DNA"/>
</dbReference>
<dbReference type="Proteomes" id="UP000486351">
    <property type="component" value="Unassembled WGS sequence"/>
</dbReference>
<organism evidence="1 2">
    <name type="scientific">Phytophthora fragariae</name>
    <dbReference type="NCBI Taxonomy" id="53985"/>
    <lineage>
        <taxon>Eukaryota</taxon>
        <taxon>Sar</taxon>
        <taxon>Stramenopiles</taxon>
        <taxon>Oomycota</taxon>
        <taxon>Peronosporomycetes</taxon>
        <taxon>Peronosporales</taxon>
        <taxon>Peronosporaceae</taxon>
        <taxon>Phytophthora</taxon>
    </lineage>
</organism>
<name>A0A6G0R4X0_9STRA</name>
<proteinExistence type="predicted"/>
<protein>
    <submittedName>
        <fullName evidence="1">Uncharacterized protein</fullName>
    </submittedName>
</protein>
<dbReference type="AlphaFoldDB" id="A0A6G0R4X0"/>
<accession>A0A6G0R4X0</accession>
<comment type="caution">
    <text evidence="1">The sequence shown here is derived from an EMBL/GenBank/DDBJ whole genome shotgun (WGS) entry which is preliminary data.</text>
</comment>
<dbReference type="PANTHER" id="PTHR48471:SF1">
    <property type="entry name" value="DDE TNP4 DOMAIN-CONTAINING PROTEIN"/>
    <property type="match status" value="1"/>
</dbReference>
<evidence type="ECO:0000313" key="1">
    <source>
        <dbReference type="EMBL" id="KAE9318112.1"/>
    </source>
</evidence>
<evidence type="ECO:0000313" key="2">
    <source>
        <dbReference type="Proteomes" id="UP000486351"/>
    </source>
</evidence>
<gene>
    <name evidence="1" type="ORF">PF008_g18576</name>
</gene>
<reference evidence="1 2" key="1">
    <citation type="submission" date="2018-09" db="EMBL/GenBank/DDBJ databases">
        <title>Genomic investigation of the strawberry pathogen Phytophthora fragariae indicates pathogenicity is determined by transcriptional variation in three key races.</title>
        <authorList>
            <person name="Adams T.M."/>
            <person name="Armitage A.D."/>
            <person name="Sobczyk M.K."/>
            <person name="Bates H.J."/>
            <person name="Dunwell J.M."/>
            <person name="Nellist C.F."/>
            <person name="Harrison R.J."/>
        </authorList>
    </citation>
    <scope>NUCLEOTIDE SEQUENCE [LARGE SCALE GENOMIC DNA]</scope>
    <source>
        <strain evidence="1 2">NOV-77</strain>
    </source>
</reference>